<reference evidence="2 3" key="3">
    <citation type="journal article" date="2013" name="Rice">
        <title>Improvement of the Oryza sativa Nipponbare reference genome using next generation sequence and optical map data.</title>
        <authorList>
            <person name="Kawahara Y."/>
            <person name="de la Bastide M."/>
            <person name="Hamilton J.P."/>
            <person name="Kanamori H."/>
            <person name="McCombie W.R."/>
            <person name="Ouyang S."/>
            <person name="Schwartz D.C."/>
            <person name="Tanaka T."/>
            <person name="Wu J."/>
            <person name="Zhou S."/>
            <person name="Childs K.L."/>
            <person name="Davidson R.M."/>
            <person name="Lin H."/>
            <person name="Quesada-Ocampo L."/>
            <person name="Vaillancourt B."/>
            <person name="Sakai H."/>
            <person name="Lee S.S."/>
            <person name="Kim J."/>
            <person name="Numa H."/>
            <person name="Itoh T."/>
            <person name="Buell C.R."/>
            <person name="Matsumoto T."/>
        </authorList>
    </citation>
    <scope>NUCLEOTIDE SEQUENCE [LARGE SCALE GENOMIC DNA]</scope>
    <source>
        <strain evidence="3">cv. Nipponbare</strain>
    </source>
</reference>
<feature type="region of interest" description="Disordered" evidence="1">
    <location>
        <begin position="90"/>
        <end position="116"/>
    </location>
</feature>
<sequence>MADWCSEQSGGGSATVREGGCGGEGVAREGGEAQRWRAVEEDEAGRAPVVLCCPCCSRRRSLHPRATLSSSSTARTAPVGAAFIPAPLESSSAAAPFPPVPPLFSPRHTAEKRGEE</sequence>
<gene>
    <name evidence="2" type="ordered locus">Os04g0554400</name>
    <name evidence="2" type="ORF">OSNPB_040554400</name>
</gene>
<dbReference type="Proteomes" id="UP000059680">
    <property type="component" value="Chromosome 4"/>
</dbReference>
<reference evidence="2 3" key="2">
    <citation type="journal article" date="2013" name="Plant Cell Physiol.">
        <title>Rice Annotation Project Database (RAP-DB): an integrative and interactive database for rice genomics.</title>
        <authorList>
            <person name="Sakai H."/>
            <person name="Lee S.S."/>
            <person name="Tanaka T."/>
            <person name="Numa H."/>
            <person name="Kim J."/>
            <person name="Kawahara Y."/>
            <person name="Wakimoto H."/>
            <person name="Yang C.C."/>
            <person name="Iwamoto M."/>
            <person name="Abe T."/>
            <person name="Yamada Y."/>
            <person name="Muto A."/>
            <person name="Inokuchi H."/>
            <person name="Ikemura T."/>
            <person name="Matsumoto T."/>
            <person name="Sasaki T."/>
            <person name="Itoh T."/>
        </authorList>
    </citation>
    <scope>NUCLEOTIDE SEQUENCE [LARGE SCALE GENOMIC DNA]</scope>
    <source>
        <strain evidence="3">cv. Nipponbare</strain>
    </source>
</reference>
<proteinExistence type="predicted"/>
<reference evidence="3" key="1">
    <citation type="journal article" date="2005" name="Nature">
        <title>The map-based sequence of the rice genome.</title>
        <authorList>
            <consortium name="International rice genome sequencing project (IRGSP)"/>
            <person name="Matsumoto T."/>
            <person name="Wu J."/>
            <person name="Kanamori H."/>
            <person name="Katayose Y."/>
            <person name="Fujisawa M."/>
            <person name="Namiki N."/>
            <person name="Mizuno H."/>
            <person name="Yamamoto K."/>
            <person name="Antonio B.A."/>
            <person name="Baba T."/>
            <person name="Sakata K."/>
            <person name="Nagamura Y."/>
            <person name="Aoki H."/>
            <person name="Arikawa K."/>
            <person name="Arita K."/>
            <person name="Bito T."/>
            <person name="Chiden Y."/>
            <person name="Fujitsuka N."/>
            <person name="Fukunaka R."/>
            <person name="Hamada M."/>
            <person name="Harada C."/>
            <person name="Hayashi A."/>
            <person name="Hijishita S."/>
            <person name="Honda M."/>
            <person name="Hosokawa S."/>
            <person name="Ichikawa Y."/>
            <person name="Idonuma A."/>
            <person name="Iijima M."/>
            <person name="Ikeda M."/>
            <person name="Ikeno M."/>
            <person name="Ito K."/>
            <person name="Ito S."/>
            <person name="Ito T."/>
            <person name="Ito Y."/>
            <person name="Ito Y."/>
            <person name="Iwabuchi A."/>
            <person name="Kamiya K."/>
            <person name="Karasawa W."/>
            <person name="Kurita K."/>
            <person name="Katagiri S."/>
            <person name="Kikuta A."/>
            <person name="Kobayashi H."/>
            <person name="Kobayashi N."/>
            <person name="Machita K."/>
            <person name="Maehara T."/>
            <person name="Masukawa M."/>
            <person name="Mizubayashi T."/>
            <person name="Mukai Y."/>
            <person name="Nagasaki H."/>
            <person name="Nagata Y."/>
            <person name="Naito S."/>
            <person name="Nakashima M."/>
            <person name="Nakama Y."/>
            <person name="Nakamichi Y."/>
            <person name="Nakamura M."/>
            <person name="Meguro A."/>
            <person name="Negishi M."/>
            <person name="Ohta I."/>
            <person name="Ohta T."/>
            <person name="Okamoto M."/>
            <person name="Ono N."/>
            <person name="Saji S."/>
            <person name="Sakaguchi M."/>
            <person name="Sakai K."/>
            <person name="Shibata M."/>
            <person name="Shimokawa T."/>
            <person name="Song J."/>
            <person name="Takazaki Y."/>
            <person name="Terasawa K."/>
            <person name="Tsugane M."/>
            <person name="Tsuji K."/>
            <person name="Ueda S."/>
            <person name="Waki K."/>
            <person name="Yamagata H."/>
            <person name="Yamamoto M."/>
            <person name="Yamamoto S."/>
            <person name="Yamane H."/>
            <person name="Yoshiki S."/>
            <person name="Yoshihara R."/>
            <person name="Yukawa K."/>
            <person name="Zhong H."/>
            <person name="Yano M."/>
            <person name="Yuan Q."/>
            <person name="Ouyang S."/>
            <person name="Liu J."/>
            <person name="Jones K.M."/>
            <person name="Gansberger K."/>
            <person name="Moffat K."/>
            <person name="Hill J."/>
            <person name="Bera J."/>
            <person name="Fadrosh D."/>
            <person name="Jin S."/>
            <person name="Johri S."/>
            <person name="Kim M."/>
            <person name="Overton L."/>
            <person name="Reardon M."/>
            <person name="Tsitrin T."/>
            <person name="Vuong H."/>
            <person name="Weaver B."/>
            <person name="Ciecko A."/>
            <person name="Tallon L."/>
            <person name="Jackson J."/>
            <person name="Pai G."/>
            <person name="Aken S.V."/>
            <person name="Utterback T."/>
            <person name="Reidmuller S."/>
            <person name="Feldblyum T."/>
            <person name="Hsiao J."/>
            <person name="Zismann V."/>
            <person name="Iobst S."/>
            <person name="de Vazeille A.R."/>
            <person name="Buell C.R."/>
            <person name="Ying K."/>
            <person name="Li Y."/>
            <person name="Lu T."/>
            <person name="Huang Y."/>
            <person name="Zhao Q."/>
            <person name="Feng Q."/>
            <person name="Zhang L."/>
            <person name="Zhu J."/>
            <person name="Weng Q."/>
            <person name="Mu J."/>
            <person name="Lu Y."/>
            <person name="Fan D."/>
            <person name="Liu Y."/>
            <person name="Guan J."/>
            <person name="Zhang Y."/>
            <person name="Yu S."/>
            <person name="Liu X."/>
            <person name="Zhang Y."/>
            <person name="Hong G."/>
            <person name="Han B."/>
            <person name="Choisne N."/>
            <person name="Demange N."/>
            <person name="Orjeda G."/>
            <person name="Samain S."/>
            <person name="Cattolico L."/>
            <person name="Pelletier E."/>
            <person name="Couloux A."/>
            <person name="Segurens B."/>
            <person name="Wincker P."/>
            <person name="D'Hont A."/>
            <person name="Scarpelli C."/>
            <person name="Weissenbach J."/>
            <person name="Salanoubat M."/>
            <person name="Quetier F."/>
            <person name="Yu Y."/>
            <person name="Kim H.R."/>
            <person name="Rambo T."/>
            <person name="Currie J."/>
            <person name="Collura K."/>
            <person name="Luo M."/>
            <person name="Yang T."/>
            <person name="Ammiraju J.S.S."/>
            <person name="Engler F."/>
            <person name="Soderlund C."/>
            <person name="Wing R.A."/>
            <person name="Palmer L.E."/>
            <person name="de la Bastide M."/>
            <person name="Spiegel L."/>
            <person name="Nascimento L."/>
            <person name="Zutavern T."/>
            <person name="O'Shaughnessy A."/>
            <person name="Dike S."/>
            <person name="Dedhia N."/>
            <person name="Preston R."/>
            <person name="Balija V."/>
            <person name="McCombie W.R."/>
            <person name="Chow T."/>
            <person name="Chen H."/>
            <person name="Chung M."/>
            <person name="Chen C."/>
            <person name="Shaw J."/>
            <person name="Wu H."/>
            <person name="Hsiao K."/>
            <person name="Chao Y."/>
            <person name="Chu M."/>
            <person name="Cheng C."/>
            <person name="Hour A."/>
            <person name="Lee P."/>
            <person name="Lin S."/>
            <person name="Lin Y."/>
            <person name="Liou J."/>
            <person name="Liu S."/>
            <person name="Hsing Y."/>
            <person name="Raghuvanshi S."/>
            <person name="Mohanty A."/>
            <person name="Bharti A.K."/>
            <person name="Gaur A."/>
            <person name="Gupta V."/>
            <person name="Kumar D."/>
            <person name="Ravi V."/>
            <person name="Vij S."/>
            <person name="Kapur A."/>
            <person name="Khurana P."/>
            <person name="Khurana P."/>
            <person name="Khurana J.P."/>
            <person name="Tyagi A.K."/>
            <person name="Gaikwad K."/>
            <person name="Singh A."/>
            <person name="Dalal V."/>
            <person name="Srivastava S."/>
            <person name="Dixit A."/>
            <person name="Pal A.K."/>
            <person name="Ghazi I.A."/>
            <person name="Yadav M."/>
            <person name="Pandit A."/>
            <person name="Bhargava A."/>
            <person name="Sureshbabu K."/>
            <person name="Batra K."/>
            <person name="Sharma T.R."/>
            <person name="Mohapatra T."/>
            <person name="Singh N.K."/>
            <person name="Messing J."/>
            <person name="Nelson A.B."/>
            <person name="Fuks G."/>
            <person name="Kavchok S."/>
            <person name="Keizer G."/>
            <person name="Linton E."/>
            <person name="Llaca V."/>
            <person name="Song R."/>
            <person name="Tanyolac B."/>
            <person name="Young S."/>
            <person name="Ho-Il K."/>
            <person name="Hahn J.H."/>
            <person name="Sangsakoo G."/>
            <person name="Vanavichit A."/>
            <person name="de Mattos Luiz.A.T."/>
            <person name="Zimmer P.D."/>
            <person name="Malone G."/>
            <person name="Dellagostin O."/>
            <person name="de Oliveira A.C."/>
            <person name="Bevan M."/>
            <person name="Bancroft I."/>
            <person name="Minx P."/>
            <person name="Cordum H."/>
            <person name="Wilson R."/>
            <person name="Cheng Z."/>
            <person name="Jin W."/>
            <person name="Jiang J."/>
            <person name="Leong S.A."/>
            <person name="Iwama H."/>
            <person name="Gojobori T."/>
            <person name="Itoh T."/>
            <person name="Niimura Y."/>
            <person name="Fujii Y."/>
            <person name="Habara T."/>
            <person name="Sakai H."/>
            <person name="Sato Y."/>
            <person name="Wilson G."/>
            <person name="Kumar K."/>
            <person name="McCouch S."/>
            <person name="Juretic N."/>
            <person name="Hoen D."/>
            <person name="Wright S."/>
            <person name="Bruskiewich R."/>
            <person name="Bureau T."/>
            <person name="Miyao A."/>
            <person name="Hirochika H."/>
            <person name="Nishikawa T."/>
            <person name="Kadowaki K."/>
            <person name="Sugiura M."/>
            <person name="Burr B."/>
            <person name="Sasaki T."/>
        </authorList>
    </citation>
    <scope>NUCLEOTIDE SEQUENCE [LARGE SCALE GENOMIC DNA]</scope>
    <source>
        <strain evidence="3">cv. Nipponbare</strain>
    </source>
</reference>
<feature type="compositionally biased region" description="Gly residues" evidence="1">
    <location>
        <begin position="9"/>
        <end position="25"/>
    </location>
</feature>
<accession>A0A0P0WDB4</accession>
<name>A0A0P0WDB4_ORYSJ</name>
<dbReference type="EMBL" id="AP014960">
    <property type="protein sequence ID" value="BAS90413.1"/>
    <property type="molecule type" value="Genomic_DNA"/>
</dbReference>
<protein>
    <submittedName>
        <fullName evidence="2">Os04g0554400 protein</fullName>
    </submittedName>
</protein>
<dbReference type="PaxDb" id="39947-A0A0P0WDB4"/>
<dbReference type="InParanoid" id="A0A0P0WDB4"/>
<dbReference type="AlphaFoldDB" id="A0A0P0WDB4"/>
<evidence type="ECO:0000256" key="1">
    <source>
        <dbReference type="SAM" id="MobiDB-lite"/>
    </source>
</evidence>
<organism evidence="2 3">
    <name type="scientific">Oryza sativa subsp. japonica</name>
    <name type="common">Rice</name>
    <dbReference type="NCBI Taxonomy" id="39947"/>
    <lineage>
        <taxon>Eukaryota</taxon>
        <taxon>Viridiplantae</taxon>
        <taxon>Streptophyta</taxon>
        <taxon>Embryophyta</taxon>
        <taxon>Tracheophyta</taxon>
        <taxon>Spermatophyta</taxon>
        <taxon>Magnoliopsida</taxon>
        <taxon>Liliopsida</taxon>
        <taxon>Poales</taxon>
        <taxon>Poaceae</taxon>
        <taxon>BOP clade</taxon>
        <taxon>Oryzoideae</taxon>
        <taxon>Oryzeae</taxon>
        <taxon>Oryzinae</taxon>
        <taxon>Oryza</taxon>
        <taxon>Oryza sativa</taxon>
    </lineage>
</organism>
<keyword evidence="3" id="KW-1185">Reference proteome</keyword>
<feature type="region of interest" description="Disordered" evidence="1">
    <location>
        <begin position="1"/>
        <end position="33"/>
    </location>
</feature>
<evidence type="ECO:0000313" key="2">
    <source>
        <dbReference type="EMBL" id="BAS90413.1"/>
    </source>
</evidence>
<evidence type="ECO:0000313" key="3">
    <source>
        <dbReference type="Proteomes" id="UP000059680"/>
    </source>
</evidence>